<dbReference type="EMBL" id="BOMP01000034">
    <property type="protein sequence ID" value="GIE39641.1"/>
    <property type="molecule type" value="Genomic_DNA"/>
</dbReference>
<dbReference type="Proteomes" id="UP000590511">
    <property type="component" value="Unassembled WGS sequence"/>
</dbReference>
<reference evidence="2 3" key="1">
    <citation type="submission" date="2020-08" db="EMBL/GenBank/DDBJ databases">
        <title>Sequencing the genomes of 1000 actinobacteria strains.</title>
        <authorList>
            <person name="Klenk H.-P."/>
        </authorList>
    </citation>
    <scope>NUCLEOTIDE SEQUENCE [LARGE SCALE GENOMIC DNA]</scope>
    <source>
        <strain evidence="2 3">DSM 43150</strain>
    </source>
</reference>
<evidence type="ECO:0000313" key="3">
    <source>
        <dbReference type="Proteomes" id="UP000590511"/>
    </source>
</evidence>
<protein>
    <submittedName>
        <fullName evidence="2">Uncharacterized protein</fullName>
    </submittedName>
</protein>
<keyword evidence="4" id="KW-1185">Reference proteome</keyword>
<accession>A0A7W7MJX3</accession>
<gene>
    <name evidence="1" type="ORF">Alo02nite_25390</name>
    <name evidence="2" type="ORF">BJ964_007195</name>
</gene>
<name>A0A7W7MJX3_9ACTN</name>
<proteinExistence type="predicted"/>
<sequence>MSDANDALRWLSSAGVLPLGGGRWQDDDGTNVGTDFLAHNWTEAILGDEELSPPERVRIALGLLDLIDEFWVTQEIAFYLSPWYTSPETDPAAAEAFWTGVRSRLEAPEVPSQLLYSLWVEWFETWTISGSVFAEVLGADVRGGGDLTAGPLRLRADRVLRLSGLVPWKDKRDVYEAAVAVPTLAPALLEALVRCYRDYYGDIDPGEALTLLSRLDLPADTEHLAPLRMVLSDANRNHYRTPEAWKAAVEATS</sequence>
<dbReference type="RefSeq" id="WP_188124777.1">
    <property type="nucleotide sequence ID" value="NZ_BOMP01000034.1"/>
</dbReference>
<evidence type="ECO:0000313" key="1">
    <source>
        <dbReference type="EMBL" id="GIE39641.1"/>
    </source>
</evidence>
<reference evidence="1 4" key="2">
    <citation type="submission" date="2021-01" db="EMBL/GenBank/DDBJ databases">
        <title>Whole genome shotgun sequence of Actinoplanes lobatus NBRC 12513.</title>
        <authorList>
            <person name="Komaki H."/>
            <person name="Tamura T."/>
        </authorList>
    </citation>
    <scope>NUCLEOTIDE SEQUENCE [LARGE SCALE GENOMIC DNA]</scope>
    <source>
        <strain evidence="1 4">NBRC 12513</strain>
    </source>
</reference>
<comment type="caution">
    <text evidence="2">The sequence shown here is derived from an EMBL/GenBank/DDBJ whole genome shotgun (WGS) entry which is preliminary data.</text>
</comment>
<organism evidence="2 3">
    <name type="scientific">Actinoplanes lobatus</name>
    <dbReference type="NCBI Taxonomy" id="113568"/>
    <lineage>
        <taxon>Bacteria</taxon>
        <taxon>Bacillati</taxon>
        <taxon>Actinomycetota</taxon>
        <taxon>Actinomycetes</taxon>
        <taxon>Micromonosporales</taxon>
        <taxon>Micromonosporaceae</taxon>
        <taxon>Actinoplanes</taxon>
    </lineage>
</organism>
<dbReference type="EMBL" id="JACHNC010000001">
    <property type="protein sequence ID" value="MBB4753034.1"/>
    <property type="molecule type" value="Genomic_DNA"/>
</dbReference>
<dbReference type="AlphaFoldDB" id="A0A7W7MJX3"/>
<evidence type="ECO:0000313" key="2">
    <source>
        <dbReference type="EMBL" id="MBB4753034.1"/>
    </source>
</evidence>
<evidence type="ECO:0000313" key="4">
    <source>
        <dbReference type="Proteomes" id="UP000631312"/>
    </source>
</evidence>
<dbReference type="Proteomes" id="UP000631312">
    <property type="component" value="Unassembled WGS sequence"/>
</dbReference>